<name>A0A5K8A7K7_9BACT</name>
<dbReference type="RefSeq" id="WP_155309810.1">
    <property type="nucleotide sequence ID" value="NZ_AP021879.1"/>
</dbReference>
<gene>
    <name evidence="7" type="ORF">DSCOOX_16870</name>
</gene>
<keyword evidence="2" id="KW-1277">Toxin-antitoxin system</keyword>
<keyword evidence="8" id="KW-1185">Reference proteome</keyword>
<dbReference type="InterPro" id="IPR037038">
    <property type="entry name" value="HepT-like_sf"/>
</dbReference>
<dbReference type="InterPro" id="IPR051813">
    <property type="entry name" value="HepT_RNase_toxin"/>
</dbReference>
<organism evidence="7 8">
    <name type="scientific">Desulfosarcina ovata subsp. ovata</name>
    <dbReference type="NCBI Taxonomy" id="2752305"/>
    <lineage>
        <taxon>Bacteria</taxon>
        <taxon>Pseudomonadati</taxon>
        <taxon>Thermodesulfobacteriota</taxon>
        <taxon>Desulfobacteria</taxon>
        <taxon>Desulfobacterales</taxon>
        <taxon>Desulfosarcinaceae</taxon>
        <taxon>Desulfosarcina</taxon>
    </lineage>
</organism>
<dbReference type="GO" id="GO:0000166">
    <property type="term" value="F:nucleotide binding"/>
    <property type="evidence" value="ECO:0007669"/>
    <property type="project" value="UniProtKB-KW"/>
</dbReference>
<keyword evidence="3" id="KW-0540">Nuclease</keyword>
<protein>
    <submittedName>
        <fullName evidence="7">DUF86 domain-containing protein</fullName>
    </submittedName>
</protein>
<comment type="similarity">
    <text evidence="6">Belongs to the HepT RNase toxin family.</text>
</comment>
<evidence type="ECO:0000256" key="2">
    <source>
        <dbReference type="ARBA" id="ARBA00022649"/>
    </source>
</evidence>
<dbReference type="GO" id="GO:0004540">
    <property type="term" value="F:RNA nuclease activity"/>
    <property type="evidence" value="ECO:0007669"/>
    <property type="project" value="InterPro"/>
</dbReference>
<dbReference type="InterPro" id="IPR008201">
    <property type="entry name" value="HepT-like"/>
</dbReference>
<dbReference type="Pfam" id="PF01934">
    <property type="entry name" value="HepT-like"/>
    <property type="match status" value="1"/>
</dbReference>
<dbReference type="Proteomes" id="UP000422108">
    <property type="component" value="Chromosome"/>
</dbReference>
<evidence type="ECO:0000256" key="1">
    <source>
        <dbReference type="ARBA" id="ARBA00022553"/>
    </source>
</evidence>
<accession>A0A5K8A7K7</accession>
<evidence type="ECO:0000256" key="3">
    <source>
        <dbReference type="ARBA" id="ARBA00022722"/>
    </source>
</evidence>
<keyword evidence="4" id="KW-0547">Nucleotide-binding</keyword>
<proteinExistence type="inferred from homology"/>
<sequence length="112" mass="13434">MPHRSREFRVYDIIEAIDNVFEYTKGMSYDQFVRDRKTFDAVIKNFITIGEAAAHLPNDFIEEHTDIPWRDMRDMRNILVHEYFGVDRHVVWETIKNNLPPIFPLLRQIIGK</sequence>
<evidence type="ECO:0000313" key="7">
    <source>
        <dbReference type="EMBL" id="BBO88507.1"/>
    </source>
</evidence>
<evidence type="ECO:0000256" key="5">
    <source>
        <dbReference type="ARBA" id="ARBA00022801"/>
    </source>
</evidence>
<keyword evidence="1" id="KW-0597">Phosphoprotein</keyword>
<evidence type="ECO:0000256" key="4">
    <source>
        <dbReference type="ARBA" id="ARBA00022741"/>
    </source>
</evidence>
<dbReference type="GO" id="GO:0016787">
    <property type="term" value="F:hydrolase activity"/>
    <property type="evidence" value="ECO:0007669"/>
    <property type="project" value="UniProtKB-KW"/>
</dbReference>
<evidence type="ECO:0000256" key="6">
    <source>
        <dbReference type="ARBA" id="ARBA00024207"/>
    </source>
</evidence>
<keyword evidence="5" id="KW-0378">Hydrolase</keyword>
<dbReference type="SUPFAM" id="SSF81593">
    <property type="entry name" value="Nucleotidyltransferase substrate binding subunit/domain"/>
    <property type="match status" value="1"/>
</dbReference>
<dbReference type="Gene3D" id="1.20.120.580">
    <property type="entry name" value="bsu32300-like"/>
    <property type="match status" value="1"/>
</dbReference>
<dbReference type="AlphaFoldDB" id="A0A5K8A7K7"/>
<dbReference type="EMBL" id="AP021879">
    <property type="protein sequence ID" value="BBO88507.1"/>
    <property type="molecule type" value="Genomic_DNA"/>
</dbReference>
<reference evidence="7 8" key="1">
    <citation type="submission" date="2019-11" db="EMBL/GenBank/DDBJ databases">
        <title>Comparative genomics of hydrocarbon-degrading Desulfosarcina strains.</title>
        <authorList>
            <person name="Watanabe M."/>
            <person name="Kojima H."/>
            <person name="Fukui M."/>
        </authorList>
    </citation>
    <scope>NUCLEOTIDE SEQUENCE [LARGE SCALE GENOMIC DNA]</scope>
    <source>
        <strain evidence="8">oXyS1</strain>
    </source>
</reference>
<dbReference type="PANTHER" id="PTHR34139">
    <property type="entry name" value="UPF0331 PROTEIN MJ0127"/>
    <property type="match status" value="1"/>
</dbReference>
<dbReference type="PANTHER" id="PTHR34139:SF1">
    <property type="entry name" value="RNASE MJ1380-RELATED"/>
    <property type="match status" value="1"/>
</dbReference>
<dbReference type="GO" id="GO:0110001">
    <property type="term" value="C:toxin-antitoxin complex"/>
    <property type="evidence" value="ECO:0007669"/>
    <property type="project" value="InterPro"/>
</dbReference>
<evidence type="ECO:0000313" key="8">
    <source>
        <dbReference type="Proteomes" id="UP000422108"/>
    </source>
</evidence>